<protein>
    <recommendedName>
        <fullName evidence="5">PAAR domain-containing protein</fullName>
    </recommendedName>
</protein>
<dbReference type="EMBL" id="VZPS01000004">
    <property type="protein sequence ID" value="KAB0486737.1"/>
    <property type="molecule type" value="Genomic_DNA"/>
</dbReference>
<dbReference type="RefSeq" id="WP_083659310.1">
    <property type="nucleotide sequence ID" value="NZ_LT629709.1"/>
</dbReference>
<accession>A0A1H0II93</accession>
<evidence type="ECO:0008006" key="5">
    <source>
        <dbReference type="Google" id="ProtNLM"/>
    </source>
</evidence>
<dbReference type="EMBL" id="LT629709">
    <property type="protein sequence ID" value="SDO31000.1"/>
    <property type="molecule type" value="Genomic_DNA"/>
</dbReference>
<evidence type="ECO:0000313" key="3">
    <source>
        <dbReference type="Proteomes" id="UP000198549"/>
    </source>
</evidence>
<gene>
    <name evidence="1" type="ORF">F7R15_07610</name>
    <name evidence="2" type="ORF">SAMN04490202_0534</name>
</gene>
<name>A0A1H0II93_PSERE</name>
<reference evidence="2 3" key="1">
    <citation type="submission" date="2016-10" db="EMBL/GenBank/DDBJ databases">
        <authorList>
            <person name="de Groot N.N."/>
        </authorList>
    </citation>
    <scope>NUCLEOTIDE SEQUENCE [LARGE SCALE GENOMIC DNA]</scope>
    <source>
        <strain evidence="2 3">BS3776</strain>
    </source>
</reference>
<evidence type="ECO:0000313" key="1">
    <source>
        <dbReference type="EMBL" id="KAB0486737.1"/>
    </source>
</evidence>
<organism evidence="2 3">
    <name type="scientific">Pseudomonas reinekei</name>
    <dbReference type="NCBI Taxonomy" id="395598"/>
    <lineage>
        <taxon>Bacteria</taxon>
        <taxon>Pseudomonadati</taxon>
        <taxon>Pseudomonadota</taxon>
        <taxon>Gammaproteobacteria</taxon>
        <taxon>Pseudomonadales</taxon>
        <taxon>Pseudomonadaceae</taxon>
        <taxon>Pseudomonas</taxon>
    </lineage>
</organism>
<evidence type="ECO:0000313" key="2">
    <source>
        <dbReference type="EMBL" id="SDO31000.1"/>
    </source>
</evidence>
<dbReference type="Proteomes" id="UP000460142">
    <property type="component" value="Unassembled WGS sequence"/>
</dbReference>
<reference evidence="1 4" key="2">
    <citation type="submission" date="2019-09" db="EMBL/GenBank/DDBJ databases">
        <title>Draft genome sequences of 48 bacterial type strains from the CCUG.</title>
        <authorList>
            <person name="Tunovic T."/>
            <person name="Pineiro-Iglesias B."/>
            <person name="Unosson C."/>
            <person name="Inganas E."/>
            <person name="Ohlen M."/>
            <person name="Cardew S."/>
            <person name="Jensie-Markopoulos S."/>
            <person name="Salva-Serra F."/>
            <person name="Jaen-Luchoro D."/>
            <person name="Karlsson R."/>
            <person name="Svensson-Stadler L."/>
            <person name="Chun J."/>
            <person name="Moore E."/>
        </authorList>
    </citation>
    <scope>NUCLEOTIDE SEQUENCE [LARGE SCALE GENOMIC DNA]</scope>
    <source>
        <strain evidence="1 4">CCUG 53116</strain>
    </source>
</reference>
<evidence type="ECO:0000313" key="4">
    <source>
        <dbReference type="Proteomes" id="UP000460142"/>
    </source>
</evidence>
<proteinExistence type="predicted"/>
<dbReference type="Proteomes" id="UP000198549">
    <property type="component" value="Chromosome I"/>
</dbReference>
<dbReference type="OrthoDB" id="6899605at2"/>
<dbReference type="AlphaFoldDB" id="A0A1H0II93"/>
<sequence length="161" mass="17476">MNAPLQPLYTNSVSPEYLRSLDNPHFTEQQIAQFHEHAQLVVRQQQAYIDAHPAIAIFRCATEGSHTRNGGVVQQGTGPLEFKLENGRSVRVARKGDYVLYADGSTAQIITGAGQDNNDVALVGSMLSNGDEIINTPQGGYVFIAREGESMGEDFLPSVAD</sequence>